<feature type="compositionally biased region" description="Polar residues" evidence="5">
    <location>
        <begin position="363"/>
        <end position="376"/>
    </location>
</feature>
<dbReference type="InterPro" id="IPR013083">
    <property type="entry name" value="Znf_RING/FYVE/PHD"/>
</dbReference>
<accession>A0A9P4IFE0</accession>
<feature type="compositionally biased region" description="Low complexity" evidence="5">
    <location>
        <begin position="440"/>
        <end position="454"/>
    </location>
</feature>
<feature type="region of interest" description="Disordered" evidence="5">
    <location>
        <begin position="413"/>
        <end position="545"/>
    </location>
</feature>
<feature type="compositionally biased region" description="Basic and acidic residues" evidence="5">
    <location>
        <begin position="503"/>
        <end position="522"/>
    </location>
</feature>
<evidence type="ECO:0000256" key="1">
    <source>
        <dbReference type="ARBA" id="ARBA00022723"/>
    </source>
</evidence>
<dbReference type="PROSITE" id="PS50016">
    <property type="entry name" value="ZF_PHD_2"/>
    <property type="match status" value="1"/>
</dbReference>
<dbReference type="PANTHER" id="PTHR12618:SF20">
    <property type="entry name" value="PHD AND RING FINGER DOMAIN-CONTAINING PROTEIN 1"/>
    <property type="match status" value="1"/>
</dbReference>
<dbReference type="PANTHER" id="PTHR12618">
    <property type="entry name" value="PHD AND RING FINGER DOMAIN-CONTAINING PROTEIN 1"/>
    <property type="match status" value="1"/>
</dbReference>
<evidence type="ECO:0000256" key="5">
    <source>
        <dbReference type="SAM" id="MobiDB-lite"/>
    </source>
</evidence>
<keyword evidence="9" id="KW-1185">Reference proteome</keyword>
<evidence type="ECO:0000313" key="9">
    <source>
        <dbReference type="Proteomes" id="UP000799772"/>
    </source>
</evidence>
<dbReference type="SUPFAM" id="SSF57850">
    <property type="entry name" value="RING/U-box"/>
    <property type="match status" value="1"/>
</dbReference>
<proteinExistence type="predicted"/>
<dbReference type="InterPro" id="IPR019787">
    <property type="entry name" value="Znf_PHD-finger"/>
</dbReference>
<dbReference type="GO" id="GO:0008270">
    <property type="term" value="F:zinc ion binding"/>
    <property type="evidence" value="ECO:0007669"/>
    <property type="project" value="UniProtKB-KW"/>
</dbReference>
<dbReference type="InterPro" id="IPR011011">
    <property type="entry name" value="Znf_FYVE_PHD"/>
</dbReference>
<dbReference type="PROSITE" id="PS50089">
    <property type="entry name" value="ZF_RING_2"/>
    <property type="match status" value="1"/>
</dbReference>
<evidence type="ECO:0000259" key="7">
    <source>
        <dbReference type="PROSITE" id="PS50089"/>
    </source>
</evidence>
<evidence type="ECO:0008006" key="10">
    <source>
        <dbReference type="Google" id="ProtNLM"/>
    </source>
</evidence>
<dbReference type="OrthoDB" id="8062037at2759"/>
<dbReference type="AlphaFoldDB" id="A0A9P4IFE0"/>
<feature type="domain" description="PHD-type" evidence="6">
    <location>
        <begin position="131"/>
        <end position="179"/>
    </location>
</feature>
<feature type="compositionally biased region" description="Basic and acidic residues" evidence="5">
    <location>
        <begin position="296"/>
        <end position="317"/>
    </location>
</feature>
<feature type="region of interest" description="Disordered" evidence="5">
    <location>
        <begin position="256"/>
        <end position="400"/>
    </location>
</feature>
<evidence type="ECO:0000256" key="2">
    <source>
        <dbReference type="ARBA" id="ARBA00022771"/>
    </source>
</evidence>
<comment type="caution">
    <text evidence="8">The sequence shown here is derived from an EMBL/GenBank/DDBJ whole genome shotgun (WGS) entry which is preliminary data.</text>
</comment>
<dbReference type="SUPFAM" id="SSF57903">
    <property type="entry name" value="FYVE/PHD zinc finger"/>
    <property type="match status" value="1"/>
</dbReference>
<evidence type="ECO:0000313" key="8">
    <source>
        <dbReference type="EMBL" id="KAF2100550.1"/>
    </source>
</evidence>
<dbReference type="Pfam" id="PF13639">
    <property type="entry name" value="zf-RING_2"/>
    <property type="match status" value="1"/>
</dbReference>
<feature type="compositionally biased region" description="Basic and acidic residues" evidence="5">
    <location>
        <begin position="256"/>
        <end position="269"/>
    </location>
</feature>
<dbReference type="SMART" id="SM00184">
    <property type="entry name" value="RING"/>
    <property type="match status" value="1"/>
</dbReference>
<sequence length="659" mass="73035">MADTCIVCLGDLSLDDNTANNAPIAAANHVSSRVAGDGLPGKVDADAGSALQAELVAHLLPCGHNLHDECLKPWVERANSCPICRASFNEVQLSAYIGGPVIDSYAVQDKQQEAEIDTSMIVEEELFEGHIEPCMVCQVFGEESQLLLCDGCSQSCHVACAGLDEIPAGMWFCYDCMGDSRILQDASRRTSTPRSRRRRGRQQPRDGAQTLEWTRVWREVHQRIDFDLEFPFDDDEDASMREMQRLLSRERRERRGVGSVWERRRETAERQGAGARFRAAAASILGGTPNQPTRPTRSEPESQEEIRAWNAFDKEMQLRNGEPSPTNNRRKRTASGSPQEPQSGAERPLKRPRTRRAQDLAGASSSHANGESSTAARGSDSETLAPRPRREEADAAIGRPSFLQSLLKEVETQPVALSPDASSPPQYSEGLPFHQDRSISPRPSSPELSPASSSGNATPRSMTPPPLQSPRPTSPAPLTSIISPIFPPAPDFSPYSPLEEDSVERARARQRKPPSDPSRKESSPAPRQRSSDHSPTRPALSYSTKTEIQRMVRVVLRPLYQDQKINKDEYTDINRDVSRMLYDKVAAHTDGLENEDVRKEWQTTAQDEVDKAVAALKLENGNITRDGNEEHIVAVKQEDVKEEDVKQEDVKQEAVAQEA</sequence>
<gene>
    <name evidence="8" type="ORF">NA57DRAFT_74155</name>
</gene>
<dbReference type="InterPro" id="IPR001841">
    <property type="entry name" value="Znf_RING"/>
</dbReference>
<name>A0A9P4IFE0_9PEZI</name>
<dbReference type="Gene3D" id="3.30.40.10">
    <property type="entry name" value="Zinc/RING finger domain, C3HC4 (zinc finger)"/>
    <property type="match status" value="2"/>
</dbReference>
<feature type="region of interest" description="Disordered" evidence="5">
    <location>
        <begin position="185"/>
        <end position="207"/>
    </location>
</feature>
<keyword evidence="2 4" id="KW-0863">Zinc-finger</keyword>
<dbReference type="InterPro" id="IPR001965">
    <property type="entry name" value="Znf_PHD"/>
</dbReference>
<dbReference type="EMBL" id="ML978124">
    <property type="protein sequence ID" value="KAF2100550.1"/>
    <property type="molecule type" value="Genomic_DNA"/>
</dbReference>
<keyword evidence="1" id="KW-0479">Metal-binding</keyword>
<dbReference type="InterPro" id="IPR047157">
    <property type="entry name" value="PHRF1/Atg35"/>
</dbReference>
<evidence type="ECO:0000256" key="3">
    <source>
        <dbReference type="ARBA" id="ARBA00022833"/>
    </source>
</evidence>
<organism evidence="8 9">
    <name type="scientific">Rhizodiscina lignyota</name>
    <dbReference type="NCBI Taxonomy" id="1504668"/>
    <lineage>
        <taxon>Eukaryota</taxon>
        <taxon>Fungi</taxon>
        <taxon>Dikarya</taxon>
        <taxon>Ascomycota</taxon>
        <taxon>Pezizomycotina</taxon>
        <taxon>Dothideomycetes</taxon>
        <taxon>Pleosporomycetidae</taxon>
        <taxon>Aulographales</taxon>
        <taxon>Rhizodiscinaceae</taxon>
        <taxon>Rhizodiscina</taxon>
    </lineage>
</organism>
<feature type="domain" description="RING-type" evidence="7">
    <location>
        <begin position="5"/>
        <end position="85"/>
    </location>
</feature>
<feature type="compositionally biased region" description="Pro residues" evidence="5">
    <location>
        <begin position="462"/>
        <end position="475"/>
    </location>
</feature>
<evidence type="ECO:0000256" key="4">
    <source>
        <dbReference type="PROSITE-ProRule" id="PRU00175"/>
    </source>
</evidence>
<keyword evidence="3" id="KW-0862">Zinc</keyword>
<reference evidence="8" key="1">
    <citation type="journal article" date="2020" name="Stud. Mycol.">
        <title>101 Dothideomycetes genomes: a test case for predicting lifestyles and emergence of pathogens.</title>
        <authorList>
            <person name="Haridas S."/>
            <person name="Albert R."/>
            <person name="Binder M."/>
            <person name="Bloem J."/>
            <person name="Labutti K."/>
            <person name="Salamov A."/>
            <person name="Andreopoulos B."/>
            <person name="Baker S."/>
            <person name="Barry K."/>
            <person name="Bills G."/>
            <person name="Bluhm B."/>
            <person name="Cannon C."/>
            <person name="Castanera R."/>
            <person name="Culley D."/>
            <person name="Daum C."/>
            <person name="Ezra D."/>
            <person name="Gonzalez J."/>
            <person name="Henrissat B."/>
            <person name="Kuo A."/>
            <person name="Liang C."/>
            <person name="Lipzen A."/>
            <person name="Lutzoni F."/>
            <person name="Magnuson J."/>
            <person name="Mondo S."/>
            <person name="Nolan M."/>
            <person name="Ohm R."/>
            <person name="Pangilinan J."/>
            <person name="Park H.-J."/>
            <person name="Ramirez L."/>
            <person name="Alfaro M."/>
            <person name="Sun H."/>
            <person name="Tritt A."/>
            <person name="Yoshinaga Y."/>
            <person name="Zwiers L.-H."/>
            <person name="Turgeon B."/>
            <person name="Goodwin S."/>
            <person name="Spatafora J."/>
            <person name="Crous P."/>
            <person name="Grigoriev I."/>
        </authorList>
    </citation>
    <scope>NUCLEOTIDE SEQUENCE</scope>
    <source>
        <strain evidence="8">CBS 133067</strain>
    </source>
</reference>
<dbReference type="Proteomes" id="UP000799772">
    <property type="component" value="Unassembled WGS sequence"/>
</dbReference>
<protein>
    <recommendedName>
        <fullName evidence="10">PHD and RING finger domain-containing protein</fullName>
    </recommendedName>
</protein>
<dbReference type="Pfam" id="PF00628">
    <property type="entry name" value="PHD"/>
    <property type="match status" value="1"/>
</dbReference>
<feature type="compositionally biased region" description="Basic and acidic residues" evidence="5">
    <location>
        <begin position="635"/>
        <end position="652"/>
    </location>
</feature>
<feature type="compositionally biased region" description="Low complexity" evidence="5">
    <location>
        <begin position="270"/>
        <end position="282"/>
    </location>
</feature>
<feature type="region of interest" description="Disordered" evidence="5">
    <location>
        <begin position="635"/>
        <end position="659"/>
    </location>
</feature>
<evidence type="ECO:0000259" key="6">
    <source>
        <dbReference type="PROSITE" id="PS50016"/>
    </source>
</evidence>
<dbReference type="SMART" id="SM00249">
    <property type="entry name" value="PHD"/>
    <property type="match status" value="1"/>
</dbReference>